<dbReference type="EMBL" id="CH981524">
    <property type="protein sequence ID" value="EDK42740.1"/>
    <property type="molecule type" value="Genomic_DNA"/>
</dbReference>
<accession>A5DU82</accession>
<feature type="transmembrane region" description="Helical" evidence="6">
    <location>
        <begin position="51"/>
        <end position="69"/>
    </location>
</feature>
<evidence type="ECO:0000313" key="8">
    <source>
        <dbReference type="EMBL" id="EDK42740.1"/>
    </source>
</evidence>
<evidence type="ECO:0000256" key="2">
    <source>
        <dbReference type="ARBA" id="ARBA00022692"/>
    </source>
</evidence>
<dbReference type="InterPro" id="IPR009644">
    <property type="entry name" value="FKTN/MNN4/W02B3.4-1"/>
</dbReference>
<dbReference type="HOGENOM" id="CLU_008074_1_1_1"/>
<protein>
    <recommendedName>
        <fullName evidence="7">LicD/FKTN/FKRP nucleotidyltransferase domain-containing protein</fullName>
    </recommendedName>
</protein>
<dbReference type="PANTHER" id="PTHR15407">
    <property type="entry name" value="FUKUTIN-RELATED"/>
    <property type="match status" value="1"/>
</dbReference>
<dbReference type="AlphaFoldDB" id="A5DU82"/>
<dbReference type="GO" id="GO:0016020">
    <property type="term" value="C:membrane"/>
    <property type="evidence" value="ECO:0007669"/>
    <property type="project" value="UniProtKB-SubCell"/>
</dbReference>
<name>A5DU82_LODEL</name>
<dbReference type="Proteomes" id="UP000001996">
    <property type="component" value="Unassembled WGS sequence"/>
</dbReference>
<dbReference type="VEuPathDB" id="FungiDB:LELG_00918"/>
<comment type="subcellular location">
    <subcellularLocation>
        <location evidence="1">Membrane</location>
        <topology evidence="1">Single-pass membrane protein</topology>
    </subcellularLocation>
</comment>
<dbReference type="STRING" id="379508.A5DU82"/>
<feature type="compositionally biased region" description="Basic and acidic residues" evidence="5">
    <location>
        <begin position="905"/>
        <end position="932"/>
    </location>
</feature>
<evidence type="ECO:0000256" key="6">
    <source>
        <dbReference type="SAM" id="Phobius"/>
    </source>
</evidence>
<dbReference type="OMA" id="WNGLQFP"/>
<feature type="domain" description="LicD/FKTN/FKRP nucleotidyltransferase" evidence="7">
    <location>
        <begin position="527"/>
        <end position="646"/>
    </location>
</feature>
<evidence type="ECO:0000256" key="1">
    <source>
        <dbReference type="ARBA" id="ARBA00004167"/>
    </source>
</evidence>
<evidence type="ECO:0000256" key="5">
    <source>
        <dbReference type="SAM" id="MobiDB-lite"/>
    </source>
</evidence>
<proteinExistence type="predicted"/>
<feature type="region of interest" description="Disordered" evidence="5">
    <location>
        <begin position="1"/>
        <end position="34"/>
    </location>
</feature>
<dbReference type="PANTHER" id="PTHR15407:SF28">
    <property type="entry name" value="RIBITOL-5-PHOSPHATE TRANSFERASE FKTN"/>
    <property type="match status" value="1"/>
</dbReference>
<dbReference type="InterPro" id="IPR007074">
    <property type="entry name" value="LicD/FKTN/FKRP_NTP_transf"/>
</dbReference>
<sequence>MLIWSSKKNHRFSKSKTKTNSNSNSNTNTDINSNARINPLSKLRKMRRSRGILLFITIIILHILILLLVKHKPIHQYIAENTKIPPKLRNFVLLATSAGLPKKNDMADFDYKLEEYLQKKTQTRLGASLEEGGILRKQVKDIEAAIAYRDFSNHNDNFVEITIPQRNELPELHQYDPRYTFGLLLKYINDKVDVTNADSLKNTLLPTFHWSDYTDMSILDSHFLSLEKETCKKFDVTKKSANLNAQNDLFHTETYCIDDDQLDQILAESHKYDEYFIARVRELASKAWKKDLKEDTKKRLLSLLSLLSFPSLLLQLASQRKQESGQELSSKRKLQPQLSTGFHIFSFSGRNRKALRPLIARSYLNDFMKAPLTMTFLLPNDKSFQVNVNQQRRDKLQDSELYQAGSVNLKDEILKLSNKLSSDFSTLPYEKELKHEMFTDNTPNKIQSLENQEVLNQTDNNYLNSLKTSLVMTDPPKYFREANIIKLERNFAIGAHYDWRFFNGIVNGTPKQGIAINGLVRAFMKLTNQYNLNTWVAHGSLLSWYWNGLQFPWDGDVDVQMPINDLHKLSQLFNQTVVVDLGNSMDEEIRYGRYFLDLSTFISQRVRGNGKNNIDARFIDLDTGLYIDITGLAVSNSRAPARYTKDLQGTKMDIRDGKLGVTEIERNSFMQVYNCRNYHFTPLKNLSPLRLSLVEGEYGYIPLGYDSMVSIEYGDKSMRDTTYRDHVFLPKLRMWVSKKAIVDFVYKDDDEAKKTQSRTKIPLKIDMTDEEYSEFLTQNPLVLRDYLAMSNVTQVHYNELVREYYDQEVQSIFYYEDGTMRPSMRKTLRPDLFTFLAKESNSDYKIDLEHYHQLLVKYEERLQTTIGSAADAGSDPLKKEDIETVAKPMKENAFEMNGVSMQGKSEGKQDSPVEQFKEAKEVKAAQPGKEELPDIEDSQAPQLLQQKVKPVEEGPRGLIIA</sequence>
<dbReference type="InParanoid" id="A5DU82"/>
<feature type="compositionally biased region" description="Basic residues" evidence="5">
    <location>
        <begin position="7"/>
        <end position="17"/>
    </location>
</feature>
<dbReference type="OrthoDB" id="444255at2759"/>
<feature type="compositionally biased region" description="Low complexity" evidence="5">
    <location>
        <begin position="18"/>
        <end position="34"/>
    </location>
</feature>
<feature type="region of interest" description="Disordered" evidence="5">
    <location>
        <begin position="901"/>
        <end position="961"/>
    </location>
</feature>
<evidence type="ECO:0000259" key="7">
    <source>
        <dbReference type="Pfam" id="PF04991"/>
    </source>
</evidence>
<dbReference type="Pfam" id="PF04991">
    <property type="entry name" value="LicD"/>
    <property type="match status" value="1"/>
</dbReference>
<keyword evidence="3 6" id="KW-1133">Transmembrane helix</keyword>
<keyword evidence="4 6" id="KW-0472">Membrane</keyword>
<reference evidence="8 9" key="1">
    <citation type="journal article" date="2009" name="Nature">
        <title>Evolution of pathogenicity and sexual reproduction in eight Candida genomes.</title>
        <authorList>
            <person name="Butler G."/>
            <person name="Rasmussen M.D."/>
            <person name="Lin M.F."/>
            <person name="Santos M.A."/>
            <person name="Sakthikumar S."/>
            <person name="Munro C.A."/>
            <person name="Rheinbay E."/>
            <person name="Grabherr M."/>
            <person name="Forche A."/>
            <person name="Reedy J.L."/>
            <person name="Agrafioti I."/>
            <person name="Arnaud M.B."/>
            <person name="Bates S."/>
            <person name="Brown A.J."/>
            <person name="Brunke S."/>
            <person name="Costanzo M.C."/>
            <person name="Fitzpatrick D.A."/>
            <person name="de Groot P.W."/>
            <person name="Harris D."/>
            <person name="Hoyer L.L."/>
            <person name="Hube B."/>
            <person name="Klis F.M."/>
            <person name="Kodira C."/>
            <person name="Lennard N."/>
            <person name="Logue M.E."/>
            <person name="Martin R."/>
            <person name="Neiman A.M."/>
            <person name="Nikolaou E."/>
            <person name="Quail M.A."/>
            <person name="Quinn J."/>
            <person name="Santos M.C."/>
            <person name="Schmitzberger F.F."/>
            <person name="Sherlock G."/>
            <person name="Shah P."/>
            <person name="Silverstein K.A."/>
            <person name="Skrzypek M.S."/>
            <person name="Soll D."/>
            <person name="Staggs R."/>
            <person name="Stansfield I."/>
            <person name="Stumpf M.P."/>
            <person name="Sudbery P.E."/>
            <person name="Srikantha T."/>
            <person name="Zeng Q."/>
            <person name="Berman J."/>
            <person name="Berriman M."/>
            <person name="Heitman J."/>
            <person name="Gow N.A."/>
            <person name="Lorenz M.C."/>
            <person name="Birren B.W."/>
            <person name="Kellis M."/>
            <person name="Cuomo C.A."/>
        </authorList>
    </citation>
    <scope>NUCLEOTIDE SEQUENCE [LARGE SCALE GENOMIC DNA]</scope>
    <source>
        <strain evidence="9">ATCC 11503 / BCRC 21390 / CBS 2605 / JCM 1781 / NBRC 1676 / NRRL YB-4239</strain>
    </source>
</reference>
<evidence type="ECO:0000313" key="9">
    <source>
        <dbReference type="Proteomes" id="UP000001996"/>
    </source>
</evidence>
<dbReference type="KEGG" id="lel:PVL30_000884"/>
<gene>
    <name evidence="8" type="ORF">LELG_00918</name>
</gene>
<evidence type="ECO:0000256" key="3">
    <source>
        <dbReference type="ARBA" id="ARBA00022989"/>
    </source>
</evidence>
<dbReference type="eggNOG" id="ENOG502QREF">
    <property type="taxonomic scope" value="Eukaryota"/>
</dbReference>
<keyword evidence="2 6" id="KW-0812">Transmembrane</keyword>
<organism evidence="8 9">
    <name type="scientific">Lodderomyces elongisporus (strain ATCC 11503 / CBS 2605 / JCM 1781 / NBRC 1676 / NRRL YB-4239)</name>
    <name type="common">Yeast</name>
    <name type="synonym">Saccharomyces elongisporus</name>
    <dbReference type="NCBI Taxonomy" id="379508"/>
    <lineage>
        <taxon>Eukaryota</taxon>
        <taxon>Fungi</taxon>
        <taxon>Dikarya</taxon>
        <taxon>Ascomycota</taxon>
        <taxon>Saccharomycotina</taxon>
        <taxon>Pichiomycetes</taxon>
        <taxon>Debaryomycetaceae</taxon>
        <taxon>Candida/Lodderomyces clade</taxon>
        <taxon>Lodderomyces</taxon>
    </lineage>
</organism>
<dbReference type="GO" id="GO:0009100">
    <property type="term" value="P:glycoprotein metabolic process"/>
    <property type="evidence" value="ECO:0007669"/>
    <property type="project" value="UniProtKB-ARBA"/>
</dbReference>
<dbReference type="GeneID" id="5234665"/>
<keyword evidence="9" id="KW-1185">Reference proteome</keyword>
<evidence type="ECO:0000256" key="4">
    <source>
        <dbReference type="ARBA" id="ARBA00023136"/>
    </source>
</evidence>